<organism evidence="1">
    <name type="scientific">uncultured Caudovirales phage</name>
    <dbReference type="NCBI Taxonomy" id="2100421"/>
    <lineage>
        <taxon>Viruses</taxon>
        <taxon>Duplodnaviria</taxon>
        <taxon>Heunggongvirae</taxon>
        <taxon>Uroviricota</taxon>
        <taxon>Caudoviricetes</taxon>
        <taxon>Peduoviridae</taxon>
        <taxon>Maltschvirus</taxon>
        <taxon>Maltschvirus maltsch</taxon>
    </lineage>
</organism>
<proteinExistence type="predicted"/>
<protein>
    <submittedName>
        <fullName evidence="1">Uncharacterized protein</fullName>
    </submittedName>
</protein>
<sequence>MRPIQKIISIAAADPNGVAEAQTPADGDPIVLDGVLVSSGVATFIYPTQVTLTSGDDLSTVTFTVYGLVLNADGTQTANSETITGLNNDTATTTLTFVNVTLITVATLTVFTTEAVEVGSAAVGIGDGPWWPLDIYVPNQVTTISCNILASGSANYTVQYTNEDPFNTSITQLAVAHPAAALAGASTSQTASTTVLMRAVRVNVASGEGQLRVTVVQQSTR</sequence>
<evidence type="ECO:0000313" key="1">
    <source>
        <dbReference type="EMBL" id="CAB4144777.1"/>
    </source>
</evidence>
<accession>A0A6J5MG48</accession>
<name>A0A6J5MG48_9CAUD</name>
<dbReference type="EMBL" id="LR796432">
    <property type="protein sequence ID" value="CAB4144777.1"/>
    <property type="molecule type" value="Genomic_DNA"/>
</dbReference>
<gene>
    <name evidence="1" type="ORF">UFOVP468_56</name>
</gene>
<reference evidence="1" key="1">
    <citation type="submission" date="2020-04" db="EMBL/GenBank/DDBJ databases">
        <authorList>
            <person name="Chiriac C."/>
            <person name="Salcher M."/>
            <person name="Ghai R."/>
            <person name="Kavagutti S V."/>
        </authorList>
    </citation>
    <scope>NUCLEOTIDE SEQUENCE</scope>
</reference>